<comment type="caution">
    <text evidence="1">The sequence shown here is derived from an EMBL/GenBank/DDBJ whole genome shotgun (WGS) entry which is preliminary data.</text>
</comment>
<proteinExistence type="predicted"/>
<evidence type="ECO:0000313" key="2">
    <source>
        <dbReference type="Proteomes" id="UP000248314"/>
    </source>
</evidence>
<accession>A0A318HQK2</accession>
<dbReference type="EMBL" id="QJJX01000031">
    <property type="protein sequence ID" value="PXX20155.1"/>
    <property type="molecule type" value="Genomic_DNA"/>
</dbReference>
<dbReference type="OrthoDB" id="1082854at2"/>
<dbReference type="RefSeq" id="WP_025816761.1">
    <property type="nucleotide sequence ID" value="NZ_BAIZ01000031.1"/>
</dbReference>
<sequence length="87" mass="10154">MEKQVSKKPTPKQRQNMQFSEDRFELLEIIHEMISDELERRGIANTNNADDTKKSCLPIIEQSPRSSLKDTMCEKLISLLLSRHPQK</sequence>
<protein>
    <submittedName>
        <fullName evidence="1">Uncharacterized protein</fullName>
    </submittedName>
</protein>
<organism evidence="1 2">
    <name type="scientific">Hoylesella shahii DSM 15611 = JCM 12083</name>
    <dbReference type="NCBI Taxonomy" id="1122991"/>
    <lineage>
        <taxon>Bacteria</taxon>
        <taxon>Pseudomonadati</taxon>
        <taxon>Bacteroidota</taxon>
        <taxon>Bacteroidia</taxon>
        <taxon>Bacteroidales</taxon>
        <taxon>Prevotellaceae</taxon>
        <taxon>Hoylesella</taxon>
    </lineage>
</organism>
<dbReference type="Proteomes" id="UP000248314">
    <property type="component" value="Unassembled WGS sequence"/>
</dbReference>
<gene>
    <name evidence="1" type="ORF">EJ73_02221</name>
</gene>
<name>A0A318HQK2_9BACT</name>
<keyword evidence="2" id="KW-1185">Reference proteome</keyword>
<evidence type="ECO:0000313" key="1">
    <source>
        <dbReference type="EMBL" id="PXX20155.1"/>
    </source>
</evidence>
<dbReference type="AlphaFoldDB" id="A0A318HQK2"/>
<reference evidence="1 2" key="1">
    <citation type="submission" date="2018-05" db="EMBL/GenBank/DDBJ databases">
        <title>Genomic Encyclopedia of Type Strains, Phase I: the one thousand microbial genomes (KMG-I) project.</title>
        <authorList>
            <person name="Kyrpides N."/>
        </authorList>
    </citation>
    <scope>NUCLEOTIDE SEQUENCE [LARGE SCALE GENOMIC DNA]</scope>
    <source>
        <strain evidence="1 2">DSM 15611</strain>
    </source>
</reference>